<dbReference type="Pfam" id="PF03732">
    <property type="entry name" value="Retrotrans_gag"/>
    <property type="match status" value="1"/>
</dbReference>
<reference evidence="3 4" key="1">
    <citation type="submission" date="2019-08" db="EMBL/GenBank/DDBJ databases">
        <title>Draft genome sequences of two oriental melons (Cucumis melo L. var makuwa).</title>
        <authorList>
            <person name="Kwon S.-Y."/>
        </authorList>
    </citation>
    <scope>NUCLEOTIDE SEQUENCE [LARGE SCALE GENOMIC DNA]</scope>
    <source>
        <strain evidence="4">cv. Chang Bougi</strain>
        <tissue evidence="3">Leaf</tissue>
    </source>
</reference>
<organism evidence="3 4">
    <name type="scientific">Cucumis melo var. makuwa</name>
    <name type="common">Oriental melon</name>
    <dbReference type="NCBI Taxonomy" id="1194695"/>
    <lineage>
        <taxon>Eukaryota</taxon>
        <taxon>Viridiplantae</taxon>
        <taxon>Streptophyta</taxon>
        <taxon>Embryophyta</taxon>
        <taxon>Tracheophyta</taxon>
        <taxon>Spermatophyta</taxon>
        <taxon>Magnoliopsida</taxon>
        <taxon>eudicotyledons</taxon>
        <taxon>Gunneridae</taxon>
        <taxon>Pentapetalae</taxon>
        <taxon>rosids</taxon>
        <taxon>fabids</taxon>
        <taxon>Cucurbitales</taxon>
        <taxon>Cucurbitaceae</taxon>
        <taxon>Benincaseae</taxon>
        <taxon>Cucumis</taxon>
    </lineage>
</organism>
<feature type="domain" description="Retrotransposon gag" evidence="2">
    <location>
        <begin position="3"/>
        <end position="49"/>
    </location>
</feature>
<sequence length="108" mass="12493">MKRKEFLSLKQGDMTITEYERKFTKLAKYAMSYVVDEEEKCKHFDEGLRTTILVPMTASTNWSIFSKLAEEKKSSKEKRLSKEPMRMGVASHFVHQVSQGGPTRDKGK</sequence>
<gene>
    <name evidence="3" type="ORF">E5676_scaffold73G00880</name>
</gene>
<evidence type="ECO:0000313" key="3">
    <source>
        <dbReference type="EMBL" id="TYK11094.1"/>
    </source>
</evidence>
<dbReference type="AlphaFoldDB" id="A0A5D3CIT6"/>
<feature type="compositionally biased region" description="Basic and acidic residues" evidence="1">
    <location>
        <begin position="73"/>
        <end position="85"/>
    </location>
</feature>
<dbReference type="Proteomes" id="UP000321947">
    <property type="component" value="Unassembled WGS sequence"/>
</dbReference>
<dbReference type="InterPro" id="IPR005162">
    <property type="entry name" value="Retrotrans_gag_dom"/>
</dbReference>
<proteinExistence type="predicted"/>
<evidence type="ECO:0000259" key="2">
    <source>
        <dbReference type="Pfam" id="PF03732"/>
    </source>
</evidence>
<evidence type="ECO:0000256" key="1">
    <source>
        <dbReference type="SAM" id="MobiDB-lite"/>
    </source>
</evidence>
<comment type="caution">
    <text evidence="3">The sequence shown here is derived from an EMBL/GenBank/DDBJ whole genome shotgun (WGS) entry which is preliminary data.</text>
</comment>
<evidence type="ECO:0000313" key="4">
    <source>
        <dbReference type="Proteomes" id="UP000321947"/>
    </source>
</evidence>
<accession>A0A5D3CIT6</accession>
<feature type="region of interest" description="Disordered" evidence="1">
    <location>
        <begin position="73"/>
        <end position="108"/>
    </location>
</feature>
<dbReference type="EMBL" id="SSTD01010919">
    <property type="protein sequence ID" value="TYK11094.1"/>
    <property type="molecule type" value="Genomic_DNA"/>
</dbReference>
<protein>
    <recommendedName>
        <fullName evidence="2">Retrotransposon gag domain-containing protein</fullName>
    </recommendedName>
</protein>
<name>A0A5D3CIT6_CUCMM</name>